<dbReference type="SMART" id="SM01245">
    <property type="entry name" value="Jag_N"/>
    <property type="match status" value="1"/>
</dbReference>
<dbReference type="InterPro" id="IPR046866">
    <property type="entry name" value="FapA_N"/>
</dbReference>
<dbReference type="HOGENOM" id="CLU_015044_0_0_9"/>
<evidence type="ECO:0000313" key="3">
    <source>
        <dbReference type="Proteomes" id="UP000006620"/>
    </source>
</evidence>
<dbReference type="InterPro" id="IPR032782">
    <property type="entry name" value="KhpB_N"/>
</dbReference>
<dbReference type="PANTHER" id="PTHR38032">
    <property type="entry name" value="POLYMERASE-RELATED"/>
    <property type="match status" value="1"/>
</dbReference>
<proteinExistence type="predicted"/>
<dbReference type="KEGG" id="pms:KNP414_05398"/>
<dbReference type="AlphaFoldDB" id="F8FGA2"/>
<reference evidence="3" key="1">
    <citation type="submission" date="2011-06" db="EMBL/GenBank/DDBJ databases">
        <title>Complete genome sequence of Paenibacillus mucilaginosus KNP414.</title>
        <authorList>
            <person name="Wang J."/>
            <person name="Hu S."/>
            <person name="Hu X."/>
            <person name="Zhang B."/>
            <person name="Dong D."/>
            <person name="Zhang S."/>
            <person name="Zhao K."/>
            <person name="Wu D."/>
        </authorList>
    </citation>
    <scope>NUCLEOTIDE SEQUENCE [LARGE SCALE GENOMIC DNA]</scope>
    <source>
        <strain evidence="3">KNP414</strain>
    </source>
</reference>
<protein>
    <recommendedName>
        <fullName evidence="1">RNA-binding protein KhpB N-terminal domain-containing protein</fullName>
    </recommendedName>
</protein>
<dbReference type="Gene3D" id="3.30.30.80">
    <property type="entry name" value="probable RNA-binding protein from clostridium symbiosum atcc 14940"/>
    <property type="match status" value="1"/>
</dbReference>
<dbReference type="Pfam" id="PF03961">
    <property type="entry name" value="FapA"/>
    <property type="match status" value="1"/>
</dbReference>
<organism evidence="2 3">
    <name type="scientific">Paenibacillus mucilaginosus (strain KNP414)</name>
    <dbReference type="NCBI Taxonomy" id="1036673"/>
    <lineage>
        <taxon>Bacteria</taxon>
        <taxon>Bacillati</taxon>
        <taxon>Bacillota</taxon>
        <taxon>Bacilli</taxon>
        <taxon>Bacillales</taxon>
        <taxon>Paenibacillaceae</taxon>
        <taxon>Paenibacillus</taxon>
    </lineage>
</organism>
<dbReference type="Proteomes" id="UP000006620">
    <property type="component" value="Chromosome"/>
</dbReference>
<dbReference type="PATRIC" id="fig|1036673.3.peg.5004"/>
<name>F8FGA2_PAEMK</name>
<evidence type="ECO:0000259" key="1">
    <source>
        <dbReference type="SMART" id="SM01245"/>
    </source>
</evidence>
<dbReference type="RefSeq" id="WP_013919075.1">
    <property type="nucleotide sequence ID" value="NC_015690.1"/>
</dbReference>
<reference evidence="2 3" key="2">
    <citation type="journal article" date="2013" name="Genome Announc.">
        <title>Genome Sequence of Growth-Improving Paenibacillus mucilaginosus Strain KNP414.</title>
        <authorList>
            <person name="Lu J.J."/>
            <person name="Wang J.F."/>
            <person name="Hu X.F."/>
        </authorList>
    </citation>
    <scope>NUCLEOTIDE SEQUENCE [LARGE SCALE GENOMIC DNA]</scope>
    <source>
        <strain evidence="2 3">KNP414</strain>
    </source>
</reference>
<dbReference type="Pfam" id="PF20250">
    <property type="entry name" value="FapA_N"/>
    <property type="match status" value="1"/>
</dbReference>
<sequence>MGESIVSRGKTVKDAVELALDLLDAEKKDVTIEIIETESRGLFGIGSKQAVVKVTRKTAVPQEAAVPDLRERLETLDLDTLLDAAAPPAAEDSHKLGKAWVKEGKIHCRDAEGAMPLITAGEGIQLFKNGAPVDKTTTIAEKDVFTVQLDDEFQEPQWKLSMDDRKMAVVLEIMPGFHISRYLKDQPPAAHLKISVEEIKSVIRTESQDILRELDGWGVKFGIQIDEITEACRSSSGGTYTIARGKEPEPGENGKFQRFFDADADRTTAPKVRADGTIDHREIKEFPSVDEGVLIGALLPPVPGAPGIDVTGQKVEPEPVHPLQLRAGEGMTLIENDSKALSTKPGKPKIVQRGLVVDVLIVPKMVHGTDVDLESGNIHFQGDLEILGSVQDGMKVSAQGEIIVRGNVNMADIRAKHSLVVSANVISSQITVGAGSLLTAKALPLLRQVSGKLKLMKAAVIQVGQASAFKSTDYGQRGIWPLLHLLLQGKFKDLQITFTRFLALISEEERSAEPELLQVAERIRKNFTNQQSGTLSDVQDLEQFIVWIDELLEVWELTADDQPYCEIAYAHNSTIYCEGSFRANKGCYNSQIHCYGHFEAKEFLRGGEYYARGGIRAVEAGSNGGSTTKLHVPEDSEIRIGRVMENTVLRIGPKTHHFEKETASVHARLDSNGNLLLY</sequence>
<accession>F8FGA2</accession>
<evidence type="ECO:0000313" key="2">
    <source>
        <dbReference type="EMBL" id="AEI43922.1"/>
    </source>
</evidence>
<dbReference type="Pfam" id="PF14804">
    <property type="entry name" value="Jag_N"/>
    <property type="match status" value="1"/>
</dbReference>
<feature type="domain" description="RNA-binding protein KhpB N-terminal" evidence="1">
    <location>
        <begin position="6"/>
        <end position="57"/>
    </location>
</feature>
<dbReference type="InterPro" id="IPR046865">
    <property type="entry name" value="FapA_b_solenoid"/>
</dbReference>
<dbReference type="EMBL" id="CP002869">
    <property type="protein sequence ID" value="AEI43922.1"/>
    <property type="molecule type" value="Genomic_DNA"/>
</dbReference>
<dbReference type="PANTHER" id="PTHR38032:SF1">
    <property type="entry name" value="RNA-BINDING PROTEIN KHPB N-TERMINAL DOMAIN-CONTAINING PROTEIN"/>
    <property type="match status" value="1"/>
</dbReference>
<dbReference type="InterPro" id="IPR038247">
    <property type="entry name" value="Jag_N_dom_sf"/>
</dbReference>
<dbReference type="InterPro" id="IPR005646">
    <property type="entry name" value="FapA"/>
</dbReference>
<gene>
    <name evidence="2" type="ordered locus">KNP414_05398</name>
</gene>